<dbReference type="AlphaFoldDB" id="A0A1T4SV44"/>
<feature type="transmembrane region" description="Helical" evidence="1">
    <location>
        <begin position="105"/>
        <end position="130"/>
    </location>
</feature>
<dbReference type="STRING" id="225324.SAMN02745126_05148"/>
<evidence type="ECO:0000313" key="3">
    <source>
        <dbReference type="Proteomes" id="UP000190092"/>
    </source>
</evidence>
<sequence>MSAAIVIAGREIRDSLRNRRVLAATGLMAALALTLTLLGSAPTGTVGVSKLSVTIVSLASLTIFLVPLIALLIAHDAISGEMERGTMALLLAHPVRRIDVIGGKFAGHALVLAIAAIVGYGTAALALAVLGDEVEIGAWAAFATMVGTSILLGLVFIALGYLVSASVRDSRTAAAAAIGLWLFFVLIYDMALLGVLVADQGRTLTPAALNALLLANPSDVFRLINLTSGPDVSLYAGMAGVAHRSGASASILISVLVGWIAIPLLLASLVFMRREL</sequence>
<protein>
    <submittedName>
        <fullName evidence="2">Cu-processing system permease protein</fullName>
    </submittedName>
</protein>
<dbReference type="GO" id="GO:0140359">
    <property type="term" value="F:ABC-type transporter activity"/>
    <property type="evidence" value="ECO:0007669"/>
    <property type="project" value="InterPro"/>
</dbReference>
<reference evidence="3" key="1">
    <citation type="submission" date="2017-02" db="EMBL/GenBank/DDBJ databases">
        <authorList>
            <person name="Varghese N."/>
            <person name="Submissions S."/>
        </authorList>
    </citation>
    <scope>NUCLEOTIDE SEQUENCE [LARGE SCALE GENOMIC DNA]</scope>
    <source>
        <strain evidence="3">ATCC 27094</strain>
    </source>
</reference>
<feature type="transmembrane region" description="Helical" evidence="1">
    <location>
        <begin position="136"/>
        <end position="163"/>
    </location>
</feature>
<name>A0A1T4SV44_9HYPH</name>
<feature type="transmembrane region" description="Helical" evidence="1">
    <location>
        <begin position="175"/>
        <end position="198"/>
    </location>
</feature>
<dbReference type="Proteomes" id="UP000190092">
    <property type="component" value="Unassembled WGS sequence"/>
</dbReference>
<keyword evidence="1" id="KW-0812">Transmembrane</keyword>
<feature type="transmembrane region" description="Helical" evidence="1">
    <location>
        <begin position="251"/>
        <end position="272"/>
    </location>
</feature>
<dbReference type="Pfam" id="PF12679">
    <property type="entry name" value="ABC2_membrane_2"/>
    <property type="match status" value="1"/>
</dbReference>
<accession>A0A1T4SV44</accession>
<keyword evidence="1" id="KW-0472">Membrane</keyword>
<organism evidence="2 3">
    <name type="scientific">Enhydrobacter aerosaccus</name>
    <dbReference type="NCBI Taxonomy" id="225324"/>
    <lineage>
        <taxon>Bacteria</taxon>
        <taxon>Pseudomonadati</taxon>
        <taxon>Pseudomonadota</taxon>
        <taxon>Alphaproteobacteria</taxon>
        <taxon>Hyphomicrobiales</taxon>
        <taxon>Enhydrobacter</taxon>
    </lineage>
</organism>
<keyword evidence="1" id="KW-1133">Transmembrane helix</keyword>
<proteinExistence type="predicted"/>
<dbReference type="GO" id="GO:0005886">
    <property type="term" value="C:plasma membrane"/>
    <property type="evidence" value="ECO:0007669"/>
    <property type="project" value="UniProtKB-SubCell"/>
</dbReference>
<dbReference type="EMBL" id="FUWJ01000010">
    <property type="protein sequence ID" value="SKA32016.1"/>
    <property type="molecule type" value="Genomic_DNA"/>
</dbReference>
<dbReference type="PANTHER" id="PTHR43471:SF1">
    <property type="entry name" value="ABC TRANSPORTER PERMEASE PROTEIN NOSY-RELATED"/>
    <property type="match status" value="1"/>
</dbReference>
<keyword evidence="3" id="KW-1185">Reference proteome</keyword>
<evidence type="ECO:0000256" key="1">
    <source>
        <dbReference type="SAM" id="Phobius"/>
    </source>
</evidence>
<evidence type="ECO:0000313" key="2">
    <source>
        <dbReference type="EMBL" id="SKA32016.1"/>
    </source>
</evidence>
<feature type="transmembrane region" description="Helical" evidence="1">
    <location>
        <begin position="53"/>
        <end position="74"/>
    </location>
</feature>
<dbReference type="OrthoDB" id="9805862at2"/>
<dbReference type="RefSeq" id="WP_085936889.1">
    <property type="nucleotide sequence ID" value="NZ_FUWJ01000010.1"/>
</dbReference>
<dbReference type="PANTHER" id="PTHR43471">
    <property type="entry name" value="ABC TRANSPORTER PERMEASE"/>
    <property type="match status" value="1"/>
</dbReference>
<gene>
    <name evidence="2" type="ORF">SAMN02745126_05148</name>
</gene>
<feature type="transmembrane region" description="Helical" evidence="1">
    <location>
        <begin position="21"/>
        <end position="41"/>
    </location>
</feature>